<evidence type="ECO:0000313" key="1">
    <source>
        <dbReference type="EMBL" id="KAF9478669.1"/>
    </source>
</evidence>
<accession>A0A9P5Z042</accession>
<keyword evidence="2" id="KW-1185">Reference proteome</keyword>
<sequence length="209" mass="23524">MSADYNRLGYTSTEANKALRTTSVKAALELDTQCCANSWQEERYSVQLSSFYILRCVKHEFSLQKWAIPIVPWVPCAIFEEAGSLARGIATLLAESGLFNLERESTKRHSKEEDGSEFLVLQRDHQDIRTGSLDTLQRLQNSRQFTGFPVIMNSAVQLLLFLSRRLVSGYEHWSKICMEGTPITEDGTPPLVTEGLGPYPKPLGAFGRF</sequence>
<gene>
    <name evidence="1" type="ORF">BDN70DRAFT_895544</name>
</gene>
<reference evidence="1" key="1">
    <citation type="submission" date="2020-11" db="EMBL/GenBank/DDBJ databases">
        <authorList>
            <consortium name="DOE Joint Genome Institute"/>
            <person name="Ahrendt S."/>
            <person name="Riley R."/>
            <person name="Andreopoulos W."/>
            <person name="Labutti K."/>
            <person name="Pangilinan J."/>
            <person name="Ruiz-Duenas F.J."/>
            <person name="Barrasa J.M."/>
            <person name="Sanchez-Garcia M."/>
            <person name="Camarero S."/>
            <person name="Miyauchi S."/>
            <person name="Serrano A."/>
            <person name="Linde D."/>
            <person name="Babiker R."/>
            <person name="Drula E."/>
            <person name="Ayuso-Fernandez I."/>
            <person name="Pacheco R."/>
            <person name="Padilla G."/>
            <person name="Ferreira P."/>
            <person name="Barriuso J."/>
            <person name="Kellner H."/>
            <person name="Castanera R."/>
            <person name="Alfaro M."/>
            <person name="Ramirez L."/>
            <person name="Pisabarro A.G."/>
            <person name="Kuo A."/>
            <person name="Tritt A."/>
            <person name="Lipzen A."/>
            <person name="He G."/>
            <person name="Yan M."/>
            <person name="Ng V."/>
            <person name="Cullen D."/>
            <person name="Martin F."/>
            <person name="Rosso M.-N."/>
            <person name="Henrissat B."/>
            <person name="Hibbett D."/>
            <person name="Martinez A.T."/>
            <person name="Grigoriev I.V."/>
        </authorList>
    </citation>
    <scope>NUCLEOTIDE SEQUENCE</scope>
    <source>
        <strain evidence="1">CIRM-BRFM 674</strain>
    </source>
</reference>
<organism evidence="1 2">
    <name type="scientific">Pholiota conissans</name>
    <dbReference type="NCBI Taxonomy" id="109636"/>
    <lineage>
        <taxon>Eukaryota</taxon>
        <taxon>Fungi</taxon>
        <taxon>Dikarya</taxon>
        <taxon>Basidiomycota</taxon>
        <taxon>Agaricomycotina</taxon>
        <taxon>Agaricomycetes</taxon>
        <taxon>Agaricomycetidae</taxon>
        <taxon>Agaricales</taxon>
        <taxon>Agaricineae</taxon>
        <taxon>Strophariaceae</taxon>
        <taxon>Pholiota</taxon>
    </lineage>
</organism>
<comment type="caution">
    <text evidence="1">The sequence shown here is derived from an EMBL/GenBank/DDBJ whole genome shotgun (WGS) entry which is preliminary data.</text>
</comment>
<evidence type="ECO:0000313" key="2">
    <source>
        <dbReference type="Proteomes" id="UP000807469"/>
    </source>
</evidence>
<dbReference type="AlphaFoldDB" id="A0A9P5Z042"/>
<proteinExistence type="predicted"/>
<dbReference type="Proteomes" id="UP000807469">
    <property type="component" value="Unassembled WGS sequence"/>
</dbReference>
<dbReference type="EMBL" id="MU155229">
    <property type="protein sequence ID" value="KAF9478669.1"/>
    <property type="molecule type" value="Genomic_DNA"/>
</dbReference>
<protein>
    <submittedName>
        <fullName evidence="1">Uncharacterized protein</fullName>
    </submittedName>
</protein>
<name>A0A9P5Z042_9AGAR</name>